<proteinExistence type="inferred from homology"/>
<dbReference type="RefSeq" id="WP_344032578.1">
    <property type="nucleotide sequence ID" value="NZ_BAAABX010000086.1"/>
</dbReference>
<reference evidence="12 13" key="1">
    <citation type="journal article" date="2019" name="Int. J. Syst. Evol. Microbiol.">
        <title>The Global Catalogue of Microorganisms (GCM) 10K type strain sequencing project: providing services to taxonomists for standard genome sequencing and annotation.</title>
        <authorList>
            <consortium name="The Broad Institute Genomics Platform"/>
            <consortium name="The Broad Institute Genome Sequencing Center for Infectious Disease"/>
            <person name="Wu L."/>
            <person name="Ma J."/>
        </authorList>
    </citation>
    <scope>NUCLEOTIDE SEQUENCE [LARGE SCALE GENOMIC DNA]</scope>
    <source>
        <strain evidence="12 13">JCM 4788</strain>
    </source>
</reference>
<sequence>MTRFLDWNDRETVQQAAVTLRDWQRGRQALGVALVYGGVSAEDKLYLSKSPVEQLSVTALAGALTEIGADFKRLDPTEPTFIQELAGFDVALSNLHGPWGEDGRLQGLLDYLRVPYCGSGVGASAVAADKVMCKRVMEALGVPTPDWWAWAGGAVEHVGQPVMVKPAFGGSSVGMSLIRDEADLLVALAHAQADSHSQVLVEEYVPGLPVTVGLLELPGAVLVFPPLSTEVRGAAEFYDADTKLDAESQSAVNVRAADLTPEAQAGVISHAKTLWDGLGIRGSARVDYIVNDDGHVYALEVNTNPGMSKDSNFAVGAALCGFSHTDVVLAMLHQALDHPLYDAPLPAPVFSAAPAQREPAA</sequence>
<keyword evidence="4 12" id="KW-0436">Ligase</keyword>
<evidence type="ECO:0000256" key="4">
    <source>
        <dbReference type="ARBA" id="ARBA00022598"/>
    </source>
</evidence>
<dbReference type="EMBL" id="BAAABX010000086">
    <property type="protein sequence ID" value="GAA0436646.1"/>
    <property type="molecule type" value="Genomic_DNA"/>
</dbReference>
<comment type="similarity">
    <text evidence="2">Belongs to the D-alanine--D-alanine ligase family.</text>
</comment>
<dbReference type="PANTHER" id="PTHR23132">
    <property type="entry name" value="D-ALANINE--D-ALANINE LIGASE"/>
    <property type="match status" value="1"/>
</dbReference>
<evidence type="ECO:0000313" key="12">
    <source>
        <dbReference type="EMBL" id="GAA0436646.1"/>
    </source>
</evidence>
<dbReference type="PROSITE" id="PS00844">
    <property type="entry name" value="DALA_DALA_LIGASE_2"/>
    <property type="match status" value="1"/>
</dbReference>
<evidence type="ECO:0000313" key="13">
    <source>
        <dbReference type="Proteomes" id="UP001500879"/>
    </source>
</evidence>
<gene>
    <name evidence="12" type="ORF">GCM10010357_67630</name>
</gene>
<dbReference type="InterPro" id="IPR013815">
    <property type="entry name" value="ATP_grasp_subdomain_1"/>
</dbReference>
<evidence type="ECO:0000256" key="8">
    <source>
        <dbReference type="ARBA" id="ARBA00022984"/>
    </source>
</evidence>
<dbReference type="Gene3D" id="3.40.50.20">
    <property type="match status" value="1"/>
</dbReference>
<dbReference type="PANTHER" id="PTHR23132:SF23">
    <property type="entry name" value="D-ALANINE--D-ALANINE LIGASE B"/>
    <property type="match status" value="1"/>
</dbReference>
<keyword evidence="8" id="KW-0573">Peptidoglycan synthesis</keyword>
<dbReference type="InterPro" id="IPR016185">
    <property type="entry name" value="PreATP-grasp_dom_sf"/>
</dbReference>
<evidence type="ECO:0000256" key="1">
    <source>
        <dbReference type="ARBA" id="ARBA00004496"/>
    </source>
</evidence>
<name>A0ABN0Z6Y3_9ACTN</name>
<dbReference type="PROSITE" id="PS50975">
    <property type="entry name" value="ATP_GRASP"/>
    <property type="match status" value="1"/>
</dbReference>
<feature type="domain" description="ATP-grasp" evidence="11">
    <location>
        <begin position="134"/>
        <end position="333"/>
    </location>
</feature>
<dbReference type="InterPro" id="IPR011127">
    <property type="entry name" value="Dala_Dala_lig_N"/>
</dbReference>
<keyword evidence="6 10" id="KW-0067">ATP-binding</keyword>
<evidence type="ECO:0000256" key="6">
    <source>
        <dbReference type="ARBA" id="ARBA00022840"/>
    </source>
</evidence>
<keyword evidence="3" id="KW-0963">Cytoplasm</keyword>
<keyword evidence="7" id="KW-0133">Cell shape</keyword>
<keyword evidence="9" id="KW-0961">Cell wall biogenesis/degradation</keyword>
<keyword evidence="13" id="KW-1185">Reference proteome</keyword>
<dbReference type="SUPFAM" id="SSF52440">
    <property type="entry name" value="PreATP-grasp domain"/>
    <property type="match status" value="1"/>
</dbReference>
<protein>
    <submittedName>
        <fullName evidence="12">D-alanine--D-alanine ligase</fullName>
    </submittedName>
</protein>
<comment type="caution">
    <text evidence="12">The sequence shown here is derived from an EMBL/GenBank/DDBJ whole genome shotgun (WGS) entry which is preliminary data.</text>
</comment>
<evidence type="ECO:0000256" key="9">
    <source>
        <dbReference type="ARBA" id="ARBA00023316"/>
    </source>
</evidence>
<accession>A0ABN0Z6Y3</accession>
<organism evidence="12 13">
    <name type="scientific">Streptomyces luteireticuli</name>
    <dbReference type="NCBI Taxonomy" id="173858"/>
    <lineage>
        <taxon>Bacteria</taxon>
        <taxon>Bacillati</taxon>
        <taxon>Actinomycetota</taxon>
        <taxon>Actinomycetes</taxon>
        <taxon>Kitasatosporales</taxon>
        <taxon>Streptomycetaceae</taxon>
        <taxon>Streptomyces</taxon>
    </lineage>
</organism>
<evidence type="ECO:0000259" key="11">
    <source>
        <dbReference type="PROSITE" id="PS50975"/>
    </source>
</evidence>
<evidence type="ECO:0000256" key="2">
    <source>
        <dbReference type="ARBA" id="ARBA00010871"/>
    </source>
</evidence>
<comment type="subcellular location">
    <subcellularLocation>
        <location evidence="1">Cytoplasm</location>
    </subcellularLocation>
</comment>
<dbReference type="PROSITE" id="PS00843">
    <property type="entry name" value="DALA_DALA_LIGASE_1"/>
    <property type="match status" value="1"/>
</dbReference>
<evidence type="ECO:0000256" key="7">
    <source>
        <dbReference type="ARBA" id="ARBA00022960"/>
    </source>
</evidence>
<dbReference type="InterPro" id="IPR011095">
    <property type="entry name" value="Dala_Dala_lig_C"/>
</dbReference>
<dbReference type="Pfam" id="PF07478">
    <property type="entry name" value="Dala_Dala_lig_C"/>
    <property type="match status" value="1"/>
</dbReference>
<dbReference type="Proteomes" id="UP001500879">
    <property type="component" value="Unassembled WGS sequence"/>
</dbReference>
<dbReference type="InterPro" id="IPR000291">
    <property type="entry name" value="D-Ala_lig_Van_CS"/>
</dbReference>
<evidence type="ECO:0000256" key="5">
    <source>
        <dbReference type="ARBA" id="ARBA00022741"/>
    </source>
</evidence>
<dbReference type="Gene3D" id="3.30.470.20">
    <property type="entry name" value="ATP-grasp fold, B domain"/>
    <property type="match status" value="1"/>
</dbReference>
<evidence type="ECO:0000256" key="10">
    <source>
        <dbReference type="PROSITE-ProRule" id="PRU00409"/>
    </source>
</evidence>
<dbReference type="Gene3D" id="3.30.1490.20">
    <property type="entry name" value="ATP-grasp fold, A domain"/>
    <property type="match status" value="1"/>
</dbReference>
<dbReference type="Pfam" id="PF01820">
    <property type="entry name" value="Dala_Dala_lig_N"/>
    <property type="match status" value="1"/>
</dbReference>
<keyword evidence="5 10" id="KW-0547">Nucleotide-binding</keyword>
<dbReference type="InterPro" id="IPR011761">
    <property type="entry name" value="ATP-grasp"/>
</dbReference>
<dbReference type="SUPFAM" id="SSF56059">
    <property type="entry name" value="Glutathione synthetase ATP-binding domain-like"/>
    <property type="match status" value="1"/>
</dbReference>
<dbReference type="GO" id="GO:0016874">
    <property type="term" value="F:ligase activity"/>
    <property type="evidence" value="ECO:0007669"/>
    <property type="project" value="UniProtKB-KW"/>
</dbReference>
<evidence type="ECO:0000256" key="3">
    <source>
        <dbReference type="ARBA" id="ARBA00022490"/>
    </source>
</evidence>